<organism evidence="2 3">
    <name type="scientific">Trichonephila inaurata madagascariensis</name>
    <dbReference type="NCBI Taxonomy" id="2747483"/>
    <lineage>
        <taxon>Eukaryota</taxon>
        <taxon>Metazoa</taxon>
        <taxon>Ecdysozoa</taxon>
        <taxon>Arthropoda</taxon>
        <taxon>Chelicerata</taxon>
        <taxon>Arachnida</taxon>
        <taxon>Araneae</taxon>
        <taxon>Araneomorphae</taxon>
        <taxon>Entelegynae</taxon>
        <taxon>Araneoidea</taxon>
        <taxon>Nephilidae</taxon>
        <taxon>Trichonephila</taxon>
        <taxon>Trichonephila inaurata</taxon>
    </lineage>
</organism>
<evidence type="ECO:0000313" key="3">
    <source>
        <dbReference type="Proteomes" id="UP000886998"/>
    </source>
</evidence>
<evidence type="ECO:0000256" key="1">
    <source>
        <dbReference type="SAM" id="MobiDB-lite"/>
    </source>
</evidence>
<feature type="region of interest" description="Disordered" evidence="1">
    <location>
        <begin position="1"/>
        <end position="43"/>
    </location>
</feature>
<sequence length="112" mass="12222">MITKPGLSYSQALNPNKSHQMAPRGNISSAADNKNNSNNDTINLEALNANQNNSSEFGFLQAILEMQKIFTLFPSLLSEMQKSFNCTNPANKLNCLLKGVCSSLNNLTVNDV</sequence>
<accession>A0A8X6XZW1</accession>
<feature type="compositionally biased region" description="Polar residues" evidence="1">
    <location>
        <begin position="8"/>
        <end position="19"/>
    </location>
</feature>
<dbReference type="OrthoDB" id="10396290at2759"/>
<keyword evidence="3" id="KW-1185">Reference proteome</keyword>
<gene>
    <name evidence="2" type="ORF">TNIN_260971</name>
</gene>
<reference evidence="2" key="1">
    <citation type="submission" date="2020-08" db="EMBL/GenBank/DDBJ databases">
        <title>Multicomponent nature underlies the extraordinary mechanical properties of spider dragline silk.</title>
        <authorList>
            <person name="Kono N."/>
            <person name="Nakamura H."/>
            <person name="Mori M."/>
            <person name="Yoshida Y."/>
            <person name="Ohtoshi R."/>
            <person name="Malay A.D."/>
            <person name="Moran D.A.P."/>
            <person name="Tomita M."/>
            <person name="Numata K."/>
            <person name="Arakawa K."/>
        </authorList>
    </citation>
    <scope>NUCLEOTIDE SEQUENCE</scope>
</reference>
<dbReference type="EMBL" id="BMAV01013815">
    <property type="protein sequence ID" value="GFY61815.1"/>
    <property type="molecule type" value="Genomic_DNA"/>
</dbReference>
<evidence type="ECO:0000313" key="2">
    <source>
        <dbReference type="EMBL" id="GFY61815.1"/>
    </source>
</evidence>
<name>A0A8X6XZW1_9ARAC</name>
<dbReference type="AlphaFoldDB" id="A0A8X6XZW1"/>
<comment type="caution">
    <text evidence="2">The sequence shown here is derived from an EMBL/GenBank/DDBJ whole genome shotgun (WGS) entry which is preliminary data.</text>
</comment>
<feature type="compositionally biased region" description="Low complexity" evidence="1">
    <location>
        <begin position="26"/>
        <end position="43"/>
    </location>
</feature>
<protein>
    <submittedName>
        <fullName evidence="2">Uncharacterized protein</fullName>
    </submittedName>
</protein>
<dbReference type="Proteomes" id="UP000886998">
    <property type="component" value="Unassembled WGS sequence"/>
</dbReference>
<proteinExistence type="predicted"/>